<accession>A0A6H1UDE8</accession>
<reference evidence="1 2" key="1">
    <citation type="submission" date="2020-04" db="EMBL/GenBank/DDBJ databases">
        <title>Ferrimonas sp. S7 isolated from sea water.</title>
        <authorList>
            <person name="Bae S.S."/>
            <person name="Baek K."/>
        </authorList>
    </citation>
    <scope>NUCLEOTIDE SEQUENCE [LARGE SCALE GENOMIC DNA]</scope>
    <source>
        <strain evidence="1 2">S7</strain>
    </source>
</reference>
<sequence>MTEEQRSSALLFVFATRLASASTALETAISWFTGLISANTTGRCSVTVLFSSPSQLLQ</sequence>
<organism evidence="1 2">
    <name type="scientific">Ferrimonas lipolytica</name>
    <dbReference type="NCBI Taxonomy" id="2724191"/>
    <lineage>
        <taxon>Bacteria</taxon>
        <taxon>Pseudomonadati</taxon>
        <taxon>Pseudomonadota</taxon>
        <taxon>Gammaproteobacteria</taxon>
        <taxon>Alteromonadales</taxon>
        <taxon>Ferrimonadaceae</taxon>
        <taxon>Ferrimonas</taxon>
    </lineage>
</organism>
<dbReference type="RefSeq" id="WP_168660325.1">
    <property type="nucleotide sequence ID" value="NZ_CP051180.1"/>
</dbReference>
<dbReference type="Proteomes" id="UP000501602">
    <property type="component" value="Chromosome"/>
</dbReference>
<gene>
    <name evidence="1" type="ORF">HER31_09310</name>
</gene>
<dbReference type="KEGG" id="fes:HER31_09310"/>
<name>A0A6H1UDE8_9GAMM</name>
<evidence type="ECO:0000313" key="1">
    <source>
        <dbReference type="EMBL" id="QIZ77064.1"/>
    </source>
</evidence>
<protein>
    <submittedName>
        <fullName evidence="1">Uncharacterized protein</fullName>
    </submittedName>
</protein>
<evidence type="ECO:0000313" key="2">
    <source>
        <dbReference type="Proteomes" id="UP000501602"/>
    </source>
</evidence>
<dbReference type="EMBL" id="CP051180">
    <property type="protein sequence ID" value="QIZ77064.1"/>
    <property type="molecule type" value="Genomic_DNA"/>
</dbReference>
<proteinExistence type="predicted"/>
<keyword evidence="2" id="KW-1185">Reference proteome</keyword>
<dbReference type="AlphaFoldDB" id="A0A6H1UDE8"/>